<dbReference type="RefSeq" id="WP_371838386.1">
    <property type="nucleotide sequence ID" value="NZ_JBGMEK010000012.1"/>
</dbReference>
<organism evidence="2 3">
    <name type="scientific">Microbulbifer epialgicus</name>
    <dbReference type="NCBI Taxonomy" id="393907"/>
    <lineage>
        <taxon>Bacteria</taxon>
        <taxon>Pseudomonadati</taxon>
        <taxon>Pseudomonadota</taxon>
        <taxon>Gammaproteobacteria</taxon>
        <taxon>Cellvibrionales</taxon>
        <taxon>Microbulbiferaceae</taxon>
        <taxon>Microbulbifer</taxon>
    </lineage>
</organism>
<evidence type="ECO:0000256" key="1">
    <source>
        <dbReference type="SAM" id="MobiDB-lite"/>
    </source>
</evidence>
<accession>A0ABV4NYC2</accession>
<protein>
    <submittedName>
        <fullName evidence="2">Uncharacterized protein</fullName>
    </submittedName>
</protein>
<evidence type="ECO:0000313" key="2">
    <source>
        <dbReference type="EMBL" id="MFA0810814.1"/>
    </source>
</evidence>
<dbReference type="EMBL" id="JBGMEK010000012">
    <property type="protein sequence ID" value="MFA0810814.1"/>
    <property type="molecule type" value="Genomic_DNA"/>
</dbReference>
<sequence>MSMDIWRFSMSRCTCTAPDLNVMEGFIGVVSTPAAPLARHSNSDNGQKPMQEATISAPKSNADVLEASLARLVAEESMVTG</sequence>
<comment type="caution">
    <text evidence="2">The sequence shown here is derived from an EMBL/GenBank/DDBJ whole genome shotgun (WGS) entry which is preliminary data.</text>
</comment>
<feature type="region of interest" description="Disordered" evidence="1">
    <location>
        <begin position="37"/>
        <end position="59"/>
    </location>
</feature>
<proteinExistence type="predicted"/>
<keyword evidence="3" id="KW-1185">Reference proteome</keyword>
<evidence type="ECO:0000313" key="3">
    <source>
        <dbReference type="Proteomes" id="UP001569428"/>
    </source>
</evidence>
<gene>
    <name evidence="2" type="ORF">ACCI49_07750</name>
</gene>
<reference evidence="2 3" key="1">
    <citation type="submission" date="2024-08" db="EMBL/GenBank/DDBJ databases">
        <authorList>
            <person name="Ishaq N."/>
        </authorList>
    </citation>
    <scope>NUCLEOTIDE SEQUENCE [LARGE SCALE GENOMIC DNA]</scope>
    <source>
        <strain evidence="2 3">DSM 18651</strain>
    </source>
</reference>
<feature type="compositionally biased region" description="Polar residues" evidence="1">
    <location>
        <begin position="43"/>
        <end position="59"/>
    </location>
</feature>
<dbReference type="Proteomes" id="UP001569428">
    <property type="component" value="Unassembled WGS sequence"/>
</dbReference>
<name>A0ABV4NYC2_9GAMM</name>